<protein>
    <recommendedName>
        <fullName evidence="3">Sieve element occlusion C-terminal domain-containing protein</fullName>
    </recommendedName>
</protein>
<reference evidence="4" key="2">
    <citation type="submission" date="2023-05" db="EMBL/GenBank/DDBJ databases">
        <authorList>
            <person name="Schelkunov M.I."/>
        </authorList>
    </citation>
    <scope>NUCLEOTIDE SEQUENCE</scope>
    <source>
        <strain evidence="4">Hsosn_3</strain>
        <tissue evidence="4">Leaf</tissue>
    </source>
</reference>
<organism evidence="4 5">
    <name type="scientific">Heracleum sosnowskyi</name>
    <dbReference type="NCBI Taxonomy" id="360622"/>
    <lineage>
        <taxon>Eukaryota</taxon>
        <taxon>Viridiplantae</taxon>
        <taxon>Streptophyta</taxon>
        <taxon>Embryophyta</taxon>
        <taxon>Tracheophyta</taxon>
        <taxon>Spermatophyta</taxon>
        <taxon>Magnoliopsida</taxon>
        <taxon>eudicotyledons</taxon>
        <taxon>Gunneridae</taxon>
        <taxon>Pentapetalae</taxon>
        <taxon>asterids</taxon>
        <taxon>campanulids</taxon>
        <taxon>Apiales</taxon>
        <taxon>Apiaceae</taxon>
        <taxon>Apioideae</taxon>
        <taxon>apioid superclade</taxon>
        <taxon>Tordylieae</taxon>
        <taxon>Tordyliinae</taxon>
        <taxon>Heracleum</taxon>
    </lineage>
</organism>
<accession>A0AAD8MDN9</accession>
<evidence type="ECO:0000256" key="1">
    <source>
        <dbReference type="ARBA" id="ARBA00022737"/>
    </source>
</evidence>
<dbReference type="GO" id="GO:0010265">
    <property type="term" value="P:SCF complex assembly"/>
    <property type="evidence" value="ECO:0007669"/>
    <property type="project" value="InterPro"/>
</dbReference>
<sequence length="361" mass="40378">MAQISNEILGGKNPAASSVDLVFLRWISAPLIRASVDLGFFRKALTTAGLYCGIGNVAASNLRFILVIITMSSKLSSCLSRMTESLSPVLLMDIFLIPEIENALCDTSSTTDLKLEALILTRLVLDSNSPTVLYPYIESFPFLPFAARVTFIELRVSKILLSRPAISAVRDSFYKVTAEALRVCGEIVCVVRPNTEGCNFNFEPYVYPIYNAIMERLTNQDQDQEVKKCAISCMGLVLSTFGDNLGAELPACLTILANRMGNEITRLAAVMIIWGSKAFPFSTSKEKELWKEQNWSLKFLLDCVDPLLLKWVDEGRNFCLYGSDDLYWTREFNSRMDEIRNAGLNFQESTLIGIFEESLLL</sequence>
<dbReference type="Pfam" id="PF25782">
    <property type="entry name" value="TPR_CAND1"/>
    <property type="match status" value="1"/>
</dbReference>
<dbReference type="EMBL" id="JAUIZM010000008">
    <property type="protein sequence ID" value="KAK1371775.1"/>
    <property type="molecule type" value="Genomic_DNA"/>
</dbReference>
<dbReference type="AlphaFoldDB" id="A0AAD8MDN9"/>
<keyword evidence="2" id="KW-0833">Ubl conjugation pathway</keyword>
<gene>
    <name evidence="4" type="ORF">POM88_037867</name>
</gene>
<name>A0AAD8MDN9_9APIA</name>
<keyword evidence="5" id="KW-1185">Reference proteome</keyword>
<evidence type="ECO:0000313" key="4">
    <source>
        <dbReference type="EMBL" id="KAK1371775.1"/>
    </source>
</evidence>
<dbReference type="InterPro" id="IPR016024">
    <property type="entry name" value="ARM-type_fold"/>
</dbReference>
<evidence type="ECO:0000313" key="5">
    <source>
        <dbReference type="Proteomes" id="UP001237642"/>
    </source>
</evidence>
<evidence type="ECO:0000259" key="3">
    <source>
        <dbReference type="Pfam" id="PF14577"/>
    </source>
</evidence>
<dbReference type="SUPFAM" id="SSF48371">
    <property type="entry name" value="ARM repeat"/>
    <property type="match status" value="1"/>
</dbReference>
<feature type="domain" description="Sieve element occlusion C-terminal" evidence="3">
    <location>
        <begin position="284"/>
        <end position="344"/>
    </location>
</feature>
<proteinExistence type="predicted"/>
<dbReference type="InterPro" id="IPR027944">
    <property type="entry name" value="SEO_C"/>
</dbReference>
<dbReference type="Pfam" id="PF14577">
    <property type="entry name" value="SEO_C"/>
    <property type="match status" value="1"/>
</dbReference>
<dbReference type="Gene3D" id="1.25.10.10">
    <property type="entry name" value="Leucine-rich Repeat Variant"/>
    <property type="match status" value="1"/>
</dbReference>
<reference evidence="4" key="1">
    <citation type="submission" date="2023-02" db="EMBL/GenBank/DDBJ databases">
        <title>Genome of toxic invasive species Heracleum sosnowskyi carries increased number of genes despite the absence of recent whole-genome duplications.</title>
        <authorList>
            <person name="Schelkunov M."/>
            <person name="Shtratnikova V."/>
            <person name="Makarenko M."/>
            <person name="Klepikova A."/>
            <person name="Omelchenko D."/>
            <person name="Novikova G."/>
            <person name="Obukhova E."/>
            <person name="Bogdanov V."/>
            <person name="Penin A."/>
            <person name="Logacheva M."/>
        </authorList>
    </citation>
    <scope>NUCLEOTIDE SEQUENCE</scope>
    <source>
        <strain evidence="4">Hsosn_3</strain>
        <tissue evidence="4">Leaf</tissue>
    </source>
</reference>
<keyword evidence="1" id="KW-0677">Repeat</keyword>
<evidence type="ECO:0000256" key="2">
    <source>
        <dbReference type="ARBA" id="ARBA00022786"/>
    </source>
</evidence>
<dbReference type="PANTHER" id="PTHR12696">
    <property type="entry name" value="TIP120"/>
    <property type="match status" value="1"/>
</dbReference>
<comment type="caution">
    <text evidence="4">The sequence shown here is derived from an EMBL/GenBank/DDBJ whole genome shotgun (WGS) entry which is preliminary data.</text>
</comment>
<dbReference type="Proteomes" id="UP001237642">
    <property type="component" value="Unassembled WGS sequence"/>
</dbReference>
<dbReference type="InterPro" id="IPR011989">
    <property type="entry name" value="ARM-like"/>
</dbReference>
<dbReference type="InterPro" id="IPR039852">
    <property type="entry name" value="CAND1/CAND2"/>
</dbReference>